<protein>
    <submittedName>
        <fullName evidence="2">Uncharacterized protein</fullName>
    </submittedName>
</protein>
<dbReference type="EnsemblPlants" id="AET1Gv20581300.3">
    <property type="protein sequence ID" value="AET1Gv20581300.3"/>
    <property type="gene ID" value="AET1Gv20581300"/>
</dbReference>
<name>A0A452YZD6_AEGTS</name>
<keyword evidence="1" id="KW-0812">Transmembrane</keyword>
<reference evidence="2" key="5">
    <citation type="journal article" date="2021" name="G3 (Bethesda)">
        <title>Aegilops tauschii genome assembly Aet v5.0 features greater sequence contiguity and improved annotation.</title>
        <authorList>
            <person name="Wang L."/>
            <person name="Zhu T."/>
            <person name="Rodriguez J.C."/>
            <person name="Deal K.R."/>
            <person name="Dubcovsky J."/>
            <person name="McGuire P.E."/>
            <person name="Lux T."/>
            <person name="Spannagl M."/>
            <person name="Mayer K.F.X."/>
            <person name="Baldrich P."/>
            <person name="Meyers B.C."/>
            <person name="Huo N."/>
            <person name="Gu Y.Q."/>
            <person name="Zhou H."/>
            <person name="Devos K.M."/>
            <person name="Bennetzen J.L."/>
            <person name="Unver T."/>
            <person name="Budak H."/>
            <person name="Gulick P.J."/>
            <person name="Galiba G."/>
            <person name="Kalapos B."/>
            <person name="Nelson D.R."/>
            <person name="Li P."/>
            <person name="You F.M."/>
            <person name="Luo M.C."/>
            <person name="Dvorak J."/>
        </authorList>
    </citation>
    <scope>NUCLEOTIDE SEQUENCE [LARGE SCALE GENOMIC DNA]</scope>
    <source>
        <strain evidence="2">cv. AL8/78</strain>
    </source>
</reference>
<dbReference type="Proteomes" id="UP000015105">
    <property type="component" value="Chromosome 1D"/>
</dbReference>
<sequence>MNRAQVLISHSWIVILGIINGGTSHILPIYMSAKIDVHEVRKQSHQHLKKHLGISLIRYAQQDACHSQIQKHRDNILAYPAEHQLNLRDQVGLLDSNQVCHLNQFVSTI</sequence>
<reference evidence="3" key="1">
    <citation type="journal article" date="2014" name="Science">
        <title>Ancient hybridizations among the ancestral genomes of bread wheat.</title>
        <authorList>
            <consortium name="International Wheat Genome Sequencing Consortium,"/>
            <person name="Marcussen T."/>
            <person name="Sandve S.R."/>
            <person name="Heier L."/>
            <person name="Spannagl M."/>
            <person name="Pfeifer M."/>
            <person name="Jakobsen K.S."/>
            <person name="Wulff B.B."/>
            <person name="Steuernagel B."/>
            <person name="Mayer K.F."/>
            <person name="Olsen O.A."/>
        </authorList>
    </citation>
    <scope>NUCLEOTIDE SEQUENCE [LARGE SCALE GENOMIC DNA]</scope>
    <source>
        <strain evidence="3">cv. AL8/78</strain>
    </source>
</reference>
<reference evidence="2" key="4">
    <citation type="submission" date="2019-03" db="UniProtKB">
        <authorList>
            <consortium name="EnsemblPlants"/>
        </authorList>
    </citation>
    <scope>IDENTIFICATION</scope>
</reference>
<proteinExistence type="predicted"/>
<evidence type="ECO:0000313" key="3">
    <source>
        <dbReference type="Proteomes" id="UP000015105"/>
    </source>
</evidence>
<dbReference type="AlphaFoldDB" id="A0A452YZD6"/>
<feature type="transmembrane region" description="Helical" evidence="1">
    <location>
        <begin position="12"/>
        <end position="33"/>
    </location>
</feature>
<keyword evidence="1" id="KW-1133">Transmembrane helix</keyword>
<reference evidence="2" key="3">
    <citation type="journal article" date="2017" name="Nature">
        <title>Genome sequence of the progenitor of the wheat D genome Aegilops tauschii.</title>
        <authorList>
            <person name="Luo M.C."/>
            <person name="Gu Y.Q."/>
            <person name="Puiu D."/>
            <person name="Wang H."/>
            <person name="Twardziok S.O."/>
            <person name="Deal K.R."/>
            <person name="Huo N."/>
            <person name="Zhu T."/>
            <person name="Wang L."/>
            <person name="Wang Y."/>
            <person name="McGuire P.E."/>
            <person name="Liu S."/>
            <person name="Long H."/>
            <person name="Ramasamy R.K."/>
            <person name="Rodriguez J.C."/>
            <person name="Van S.L."/>
            <person name="Yuan L."/>
            <person name="Wang Z."/>
            <person name="Xia Z."/>
            <person name="Xiao L."/>
            <person name="Anderson O.D."/>
            <person name="Ouyang S."/>
            <person name="Liang Y."/>
            <person name="Zimin A.V."/>
            <person name="Pertea G."/>
            <person name="Qi P."/>
            <person name="Bennetzen J.L."/>
            <person name="Dai X."/>
            <person name="Dawson M.W."/>
            <person name="Muller H.G."/>
            <person name="Kugler K."/>
            <person name="Rivarola-Duarte L."/>
            <person name="Spannagl M."/>
            <person name="Mayer K.F.X."/>
            <person name="Lu F.H."/>
            <person name="Bevan M.W."/>
            <person name="Leroy P."/>
            <person name="Li P."/>
            <person name="You F.M."/>
            <person name="Sun Q."/>
            <person name="Liu Z."/>
            <person name="Lyons E."/>
            <person name="Wicker T."/>
            <person name="Salzberg S.L."/>
            <person name="Devos K.M."/>
            <person name="Dvorak J."/>
        </authorList>
    </citation>
    <scope>NUCLEOTIDE SEQUENCE [LARGE SCALE GENOMIC DNA]</scope>
    <source>
        <strain evidence="2">cv. AL8/78</strain>
    </source>
</reference>
<evidence type="ECO:0000256" key="1">
    <source>
        <dbReference type="SAM" id="Phobius"/>
    </source>
</evidence>
<keyword evidence="1" id="KW-0472">Membrane</keyword>
<keyword evidence="3" id="KW-1185">Reference proteome</keyword>
<dbReference type="Gramene" id="AET1Gv20581300.3">
    <property type="protein sequence ID" value="AET1Gv20581300.3"/>
    <property type="gene ID" value="AET1Gv20581300"/>
</dbReference>
<evidence type="ECO:0000313" key="2">
    <source>
        <dbReference type="EnsemblPlants" id="AET1Gv20581300.3"/>
    </source>
</evidence>
<reference evidence="3" key="2">
    <citation type="journal article" date="2017" name="Nat. Plants">
        <title>The Aegilops tauschii genome reveals multiple impacts of transposons.</title>
        <authorList>
            <person name="Zhao G."/>
            <person name="Zou C."/>
            <person name="Li K."/>
            <person name="Wang K."/>
            <person name="Li T."/>
            <person name="Gao L."/>
            <person name="Zhang X."/>
            <person name="Wang H."/>
            <person name="Yang Z."/>
            <person name="Liu X."/>
            <person name="Jiang W."/>
            <person name="Mao L."/>
            <person name="Kong X."/>
            <person name="Jiao Y."/>
            <person name="Jia J."/>
        </authorList>
    </citation>
    <scope>NUCLEOTIDE SEQUENCE [LARGE SCALE GENOMIC DNA]</scope>
    <source>
        <strain evidence="3">cv. AL8/78</strain>
    </source>
</reference>
<organism evidence="2 3">
    <name type="scientific">Aegilops tauschii subsp. strangulata</name>
    <name type="common">Goatgrass</name>
    <dbReference type="NCBI Taxonomy" id="200361"/>
    <lineage>
        <taxon>Eukaryota</taxon>
        <taxon>Viridiplantae</taxon>
        <taxon>Streptophyta</taxon>
        <taxon>Embryophyta</taxon>
        <taxon>Tracheophyta</taxon>
        <taxon>Spermatophyta</taxon>
        <taxon>Magnoliopsida</taxon>
        <taxon>Liliopsida</taxon>
        <taxon>Poales</taxon>
        <taxon>Poaceae</taxon>
        <taxon>BOP clade</taxon>
        <taxon>Pooideae</taxon>
        <taxon>Triticodae</taxon>
        <taxon>Triticeae</taxon>
        <taxon>Triticinae</taxon>
        <taxon>Aegilops</taxon>
    </lineage>
</organism>
<accession>A0A452YZD6</accession>